<dbReference type="Pfam" id="PF10117">
    <property type="entry name" value="McrBC"/>
    <property type="match status" value="1"/>
</dbReference>
<evidence type="ECO:0008006" key="3">
    <source>
        <dbReference type="Google" id="ProtNLM"/>
    </source>
</evidence>
<evidence type="ECO:0000313" key="2">
    <source>
        <dbReference type="Proteomes" id="UP001216801"/>
    </source>
</evidence>
<name>A0AAJ1NNG9_9BACI</name>
<dbReference type="InterPro" id="IPR019292">
    <property type="entry name" value="McrC"/>
</dbReference>
<evidence type="ECO:0000313" key="1">
    <source>
        <dbReference type="EMBL" id="MDG0955563.1"/>
    </source>
</evidence>
<accession>A0AAJ1NNG9</accession>
<dbReference type="AlphaFoldDB" id="A0AAJ1NNG9"/>
<dbReference type="PANTHER" id="PTHR38733">
    <property type="entry name" value="PROTEIN MCRC"/>
    <property type="match status" value="1"/>
</dbReference>
<dbReference type="EMBL" id="JARPRR010000025">
    <property type="protein sequence ID" value="MDG0955563.1"/>
    <property type="molecule type" value="Genomic_DNA"/>
</dbReference>
<gene>
    <name evidence="1" type="ORF">P6U19_23555</name>
</gene>
<reference evidence="1" key="1">
    <citation type="submission" date="2023-03" db="EMBL/GenBank/DDBJ databases">
        <title>Genetic diversity of Bacillus cereus sensu lato isolates from Slovenia.</title>
        <authorList>
            <person name="Abdelli M."/>
        </authorList>
    </citation>
    <scope>NUCLEOTIDE SEQUENCE</scope>
    <source>
        <strain evidence="1">SIBC39</strain>
    </source>
</reference>
<sequence>MKISVLEHEKIYFATKTDITNKRISEKYKQLLFQLEEKQQNKLFKWGRNFVTPQQWVGIIHFSDLTIEILPKIADEIPLEKTRGILINMLKVVHDIPVRDQIESEFAFIKNGLLDILVAFFIKELEIQLRKGTFKTYCKTKKRLNKIKGSLDISEQINNIFMVDKFSCKYSYYTADNLLNQIIKYTLTLIATLGISSANKTAVKRLLVLFKEVSYRNIQSIDVENFKLDRLNQRYDTILKMCKMFIHSYSFEIKCGENVLDFMLFDMNRLFERFIYKTLQKIYGSRVQAQVTKNYLLKSLESGKQKIMMKPDIVLYNKDSAIIIDTKWKVIRSFVSEADVYQMNAYSHSFHNIESSVLLYPKSTSNDRVVGSYEIQSNIEKKILLIKTIDLGQAARMSVFRKELIKLLEGRENSADSR</sequence>
<proteinExistence type="predicted"/>
<organism evidence="1 2">
    <name type="scientific">Bacillus paranthracis</name>
    <dbReference type="NCBI Taxonomy" id="2026186"/>
    <lineage>
        <taxon>Bacteria</taxon>
        <taxon>Bacillati</taxon>
        <taxon>Bacillota</taxon>
        <taxon>Bacilli</taxon>
        <taxon>Bacillales</taxon>
        <taxon>Bacillaceae</taxon>
        <taxon>Bacillus</taxon>
        <taxon>Bacillus cereus group</taxon>
    </lineage>
</organism>
<protein>
    <recommendedName>
        <fullName evidence="3">Restriction endonuclease</fullName>
    </recommendedName>
</protein>
<comment type="caution">
    <text evidence="1">The sequence shown here is derived from an EMBL/GenBank/DDBJ whole genome shotgun (WGS) entry which is preliminary data.</text>
</comment>
<dbReference type="PANTHER" id="PTHR38733:SF1">
    <property type="entry name" value="TYPE IV METHYL-DIRECTED RESTRICTION ENZYME ECOKMCRBC"/>
    <property type="match status" value="1"/>
</dbReference>
<dbReference type="Proteomes" id="UP001216801">
    <property type="component" value="Unassembled WGS sequence"/>
</dbReference>
<dbReference type="RefSeq" id="WP_277617230.1">
    <property type="nucleotide sequence ID" value="NZ_JARPRP010000039.1"/>
</dbReference>